<feature type="binding site" evidence="9">
    <location>
        <position position="4"/>
    </location>
    <ligand>
        <name>Zn(2+)</name>
        <dbReference type="ChEBI" id="CHEBI:29105"/>
        <label>1</label>
    </ligand>
</feature>
<keyword evidence="14" id="KW-1185">Reference proteome</keyword>
<name>A0A9W8AYR7_9FUNG</name>
<gene>
    <name evidence="13" type="primary">RPC11</name>
    <name evidence="13" type="ORF">H4R34_004480</name>
</gene>
<feature type="binding site" evidence="9">
    <location>
        <position position="96"/>
    </location>
    <ligand>
        <name>Zn(2+)</name>
        <dbReference type="ChEBI" id="CHEBI:29105"/>
        <label>2</label>
    </ligand>
</feature>
<proteinExistence type="inferred from homology"/>
<dbReference type="SUPFAM" id="SSF57783">
    <property type="entry name" value="Zinc beta-ribbon"/>
    <property type="match status" value="1"/>
</dbReference>
<dbReference type="InterPro" id="IPR001222">
    <property type="entry name" value="Znf_TFIIS"/>
</dbReference>
<evidence type="ECO:0000313" key="13">
    <source>
        <dbReference type="EMBL" id="KAJ1975067.1"/>
    </source>
</evidence>
<comment type="caution">
    <text evidence="13">The sequence shown here is derived from an EMBL/GenBank/DDBJ whole genome shotgun (WGS) entry which is preliminary data.</text>
</comment>
<keyword evidence="4 9" id="KW-0479">Metal-binding</keyword>
<feature type="binding site" evidence="9">
    <location>
        <position position="71"/>
    </location>
    <ligand>
        <name>Zn(2+)</name>
        <dbReference type="ChEBI" id="CHEBI:29105"/>
        <label>2</label>
    </ligand>
</feature>
<keyword evidence="7" id="KW-0539">Nucleus</keyword>
<evidence type="ECO:0000256" key="6">
    <source>
        <dbReference type="ARBA" id="ARBA00022833"/>
    </source>
</evidence>
<feature type="binding site" evidence="9">
    <location>
        <position position="27"/>
    </location>
    <ligand>
        <name>Zn(2+)</name>
        <dbReference type="ChEBI" id="CHEBI:29105"/>
        <label>1</label>
    </ligand>
</feature>
<dbReference type="AlphaFoldDB" id="A0A9W8AYR7"/>
<accession>A0A9W8AYR7</accession>
<dbReference type="InterPro" id="IPR034014">
    <property type="entry name" value="Zn_ribbon_RPC11_C"/>
</dbReference>
<dbReference type="GO" id="GO:0003676">
    <property type="term" value="F:nucleic acid binding"/>
    <property type="evidence" value="ECO:0007669"/>
    <property type="project" value="InterPro"/>
</dbReference>
<dbReference type="Pfam" id="PF02150">
    <property type="entry name" value="Zn_ribbon_RPB9"/>
    <property type="match status" value="1"/>
</dbReference>
<feature type="domain" description="TFIIS-type" evidence="12">
    <location>
        <begin position="64"/>
        <end position="106"/>
    </location>
</feature>
<dbReference type="PIRSF" id="PIRSF005586">
    <property type="entry name" value="RNApol_RpoM"/>
    <property type="match status" value="1"/>
</dbReference>
<dbReference type="GO" id="GO:0005666">
    <property type="term" value="C:RNA polymerase III complex"/>
    <property type="evidence" value="ECO:0007669"/>
    <property type="project" value="TreeGrafter"/>
</dbReference>
<evidence type="ECO:0000259" key="12">
    <source>
        <dbReference type="PROSITE" id="PS51133"/>
    </source>
</evidence>
<dbReference type="InterPro" id="IPR012164">
    <property type="entry name" value="Rpa12/Rpb9/Rpc10/TFS"/>
</dbReference>
<keyword evidence="3 11" id="KW-0240">DNA-directed RNA polymerase</keyword>
<feature type="binding site" evidence="9">
    <location>
        <position position="101"/>
    </location>
    <ligand>
        <name>Zn(2+)</name>
        <dbReference type="ChEBI" id="CHEBI:29105"/>
        <label>2</label>
    </ligand>
</feature>
<dbReference type="GO" id="GO:0006386">
    <property type="term" value="P:termination of RNA polymerase III transcription"/>
    <property type="evidence" value="ECO:0007669"/>
    <property type="project" value="TreeGrafter"/>
</dbReference>
<dbReference type="EMBL" id="JANBQB010000573">
    <property type="protein sequence ID" value="KAJ1975067.1"/>
    <property type="molecule type" value="Genomic_DNA"/>
</dbReference>
<reference evidence="13" key="1">
    <citation type="submission" date="2022-07" db="EMBL/GenBank/DDBJ databases">
        <title>Phylogenomic reconstructions and comparative analyses of Kickxellomycotina fungi.</title>
        <authorList>
            <person name="Reynolds N.K."/>
            <person name="Stajich J.E."/>
            <person name="Barry K."/>
            <person name="Grigoriev I.V."/>
            <person name="Crous P."/>
            <person name="Smith M.E."/>
        </authorList>
    </citation>
    <scope>NUCLEOTIDE SEQUENCE</scope>
    <source>
        <strain evidence="13">RSA 567</strain>
    </source>
</reference>
<dbReference type="SMART" id="SM00440">
    <property type="entry name" value="ZnF_C2C2"/>
    <property type="match status" value="1"/>
</dbReference>
<evidence type="ECO:0000256" key="11">
    <source>
        <dbReference type="RuleBase" id="RU003474"/>
    </source>
</evidence>
<dbReference type="SMART" id="SM00661">
    <property type="entry name" value="RPOL9"/>
    <property type="match status" value="1"/>
</dbReference>
<dbReference type="PROSITE" id="PS00466">
    <property type="entry name" value="ZF_TFIIS_1"/>
    <property type="match status" value="1"/>
</dbReference>
<dbReference type="Gene3D" id="2.20.25.10">
    <property type="match status" value="1"/>
</dbReference>
<dbReference type="PANTHER" id="PTHR11239:SF12">
    <property type="entry name" value="DNA-DIRECTED RNA POLYMERASE III SUBUNIT RPC10"/>
    <property type="match status" value="1"/>
</dbReference>
<dbReference type="Proteomes" id="UP001151582">
    <property type="component" value="Unassembled WGS sequence"/>
</dbReference>
<evidence type="ECO:0000256" key="5">
    <source>
        <dbReference type="ARBA" id="ARBA00022771"/>
    </source>
</evidence>
<evidence type="ECO:0000256" key="1">
    <source>
        <dbReference type="ARBA" id="ARBA00004123"/>
    </source>
</evidence>
<feature type="binding site" evidence="9">
    <location>
        <position position="24"/>
    </location>
    <ligand>
        <name>Zn(2+)</name>
        <dbReference type="ChEBI" id="CHEBI:29105"/>
        <label>1</label>
    </ligand>
</feature>
<feature type="zinc finger region" description="C4-type" evidence="10">
    <location>
        <begin position="4"/>
        <end position="27"/>
    </location>
</feature>
<dbReference type="PROSITE" id="PS51133">
    <property type="entry name" value="ZF_TFIIS_2"/>
    <property type="match status" value="1"/>
</dbReference>
<dbReference type="GO" id="GO:0008270">
    <property type="term" value="F:zinc ion binding"/>
    <property type="evidence" value="ECO:0007669"/>
    <property type="project" value="UniProtKB-KW"/>
</dbReference>
<evidence type="ECO:0000256" key="3">
    <source>
        <dbReference type="ARBA" id="ARBA00022478"/>
    </source>
</evidence>
<feature type="non-terminal residue" evidence="13">
    <location>
        <position position="1"/>
    </location>
</feature>
<evidence type="ECO:0000256" key="2">
    <source>
        <dbReference type="ARBA" id="ARBA00020093"/>
    </source>
</evidence>
<comment type="similarity">
    <text evidence="11">Belongs to the archaeal rpoM/eukaryotic RPA12/RPB9/RPC11 RNA polymerase family.</text>
</comment>
<comment type="subcellular location">
    <subcellularLocation>
        <location evidence="1">Nucleus</location>
    </subcellularLocation>
</comment>
<evidence type="ECO:0000256" key="9">
    <source>
        <dbReference type="PIRSR" id="PIRSR005586-1"/>
    </source>
</evidence>
<dbReference type="GO" id="GO:0003899">
    <property type="term" value="F:DNA-directed RNA polymerase activity"/>
    <property type="evidence" value="ECO:0007669"/>
    <property type="project" value="InterPro"/>
</dbReference>
<sequence>MLFCPSCSNLLINKQADDGNAFQCQTCPYMFPIAQRISSRTVLKTKQVDDVLGGAEAWESADKTEIRCEKCSHNFAYFRLIQIRSADEPSTQFFRCCNEACQNEWREG</sequence>
<evidence type="ECO:0000256" key="4">
    <source>
        <dbReference type="ARBA" id="ARBA00022723"/>
    </source>
</evidence>
<dbReference type="Pfam" id="PF01096">
    <property type="entry name" value="Zn_ribbon_TFIIS"/>
    <property type="match status" value="1"/>
</dbReference>
<keyword evidence="6 9" id="KW-0862">Zinc</keyword>
<feature type="binding site" evidence="9">
    <location>
        <position position="7"/>
    </location>
    <ligand>
        <name>Zn(2+)</name>
        <dbReference type="ChEBI" id="CHEBI:29105"/>
        <label>1</label>
    </ligand>
</feature>
<dbReference type="OrthoDB" id="282152at2759"/>
<evidence type="ECO:0000313" key="14">
    <source>
        <dbReference type="Proteomes" id="UP001151582"/>
    </source>
</evidence>
<evidence type="ECO:0000256" key="10">
    <source>
        <dbReference type="PIRSR" id="PIRSR005586-2"/>
    </source>
</evidence>
<organism evidence="13 14">
    <name type="scientific">Dimargaris verticillata</name>
    <dbReference type="NCBI Taxonomy" id="2761393"/>
    <lineage>
        <taxon>Eukaryota</taxon>
        <taxon>Fungi</taxon>
        <taxon>Fungi incertae sedis</taxon>
        <taxon>Zoopagomycota</taxon>
        <taxon>Kickxellomycotina</taxon>
        <taxon>Dimargaritomycetes</taxon>
        <taxon>Dimargaritales</taxon>
        <taxon>Dimargaritaceae</taxon>
        <taxon>Dimargaris</taxon>
    </lineage>
</organism>
<keyword evidence="11" id="KW-0804">Transcription</keyword>
<keyword evidence="5 10" id="KW-0863">Zinc-finger</keyword>
<evidence type="ECO:0000256" key="7">
    <source>
        <dbReference type="ARBA" id="ARBA00023242"/>
    </source>
</evidence>
<dbReference type="PANTHER" id="PTHR11239">
    <property type="entry name" value="DNA-DIRECTED RNA POLYMERASE"/>
    <property type="match status" value="1"/>
</dbReference>
<protein>
    <recommendedName>
        <fullName evidence="2">DNA-directed RNA polymerase III subunit RPC10</fullName>
    </recommendedName>
    <alternativeName>
        <fullName evidence="8">RNA polymerase III subunit C11</fullName>
    </alternativeName>
</protein>
<evidence type="ECO:0000256" key="8">
    <source>
        <dbReference type="ARBA" id="ARBA00029985"/>
    </source>
</evidence>
<dbReference type="InterPro" id="IPR001529">
    <property type="entry name" value="Zn_ribbon_RPB9"/>
</dbReference>
<dbReference type="CDD" id="cd10509">
    <property type="entry name" value="Zn-ribbon_RPC11"/>
    <property type="match status" value="1"/>
</dbReference>
<feature type="binding site" evidence="9">
    <location>
        <position position="68"/>
    </location>
    <ligand>
        <name>Zn(2+)</name>
        <dbReference type="ChEBI" id="CHEBI:29105"/>
        <label>2</label>
    </ligand>
</feature>